<organism evidence="4 5">
    <name type="scientific">Bradyrhizobium australiense</name>
    <dbReference type="NCBI Taxonomy" id="2721161"/>
    <lineage>
        <taxon>Bacteria</taxon>
        <taxon>Pseudomonadati</taxon>
        <taxon>Pseudomonadota</taxon>
        <taxon>Alphaproteobacteria</taxon>
        <taxon>Hyphomicrobiales</taxon>
        <taxon>Nitrobacteraceae</taxon>
        <taxon>Bradyrhizobium</taxon>
    </lineage>
</organism>
<accession>A0A7Y4GUI7</accession>
<dbReference type="AlphaFoldDB" id="A0A7Y4GUI7"/>
<dbReference type="Proteomes" id="UP000544122">
    <property type="component" value="Unassembled WGS sequence"/>
</dbReference>
<feature type="domain" description="Gfo/Idh/MocA-like oxidoreductase N-terminal" evidence="2">
    <location>
        <begin position="18"/>
        <end position="134"/>
    </location>
</feature>
<dbReference type="InterPro" id="IPR000683">
    <property type="entry name" value="Gfo/Idh/MocA-like_OxRdtase_N"/>
</dbReference>
<dbReference type="InterPro" id="IPR055170">
    <property type="entry name" value="GFO_IDH_MocA-like_dom"/>
</dbReference>
<dbReference type="Pfam" id="PF01408">
    <property type="entry name" value="GFO_IDH_MocA"/>
    <property type="match status" value="1"/>
</dbReference>
<dbReference type="EMBL" id="JAAVLX010000007">
    <property type="protein sequence ID" value="NOJ42156.1"/>
    <property type="molecule type" value="Genomic_DNA"/>
</dbReference>
<evidence type="ECO:0000313" key="4">
    <source>
        <dbReference type="EMBL" id="NOJ42156.1"/>
    </source>
</evidence>
<dbReference type="Gene3D" id="3.30.360.10">
    <property type="entry name" value="Dihydrodipicolinate Reductase, domain 2"/>
    <property type="match status" value="1"/>
</dbReference>
<dbReference type="PANTHER" id="PTHR43818:SF11">
    <property type="entry name" value="BCDNA.GH03377"/>
    <property type="match status" value="1"/>
</dbReference>
<keyword evidence="5" id="KW-1185">Reference proteome</keyword>
<evidence type="ECO:0000259" key="2">
    <source>
        <dbReference type="Pfam" id="PF01408"/>
    </source>
</evidence>
<dbReference type="PANTHER" id="PTHR43818">
    <property type="entry name" value="BCDNA.GH03377"/>
    <property type="match status" value="1"/>
</dbReference>
<dbReference type="GO" id="GO:0000166">
    <property type="term" value="F:nucleotide binding"/>
    <property type="evidence" value="ECO:0007669"/>
    <property type="project" value="InterPro"/>
</dbReference>
<evidence type="ECO:0000313" key="5">
    <source>
        <dbReference type="Proteomes" id="UP000544122"/>
    </source>
</evidence>
<protein>
    <submittedName>
        <fullName evidence="4">Gfo/Idh/MocA family oxidoreductase</fullName>
    </submittedName>
</protein>
<keyword evidence="1" id="KW-0560">Oxidoreductase</keyword>
<evidence type="ECO:0000256" key="1">
    <source>
        <dbReference type="ARBA" id="ARBA00023002"/>
    </source>
</evidence>
<dbReference type="InterPro" id="IPR036291">
    <property type="entry name" value="NAD(P)-bd_dom_sf"/>
</dbReference>
<reference evidence="4 5" key="1">
    <citation type="submission" date="2020-03" db="EMBL/GenBank/DDBJ databases">
        <title>Bradyrhizobium diversity isolated from nodules of Indigofera sp.</title>
        <authorList>
            <person name="Klepa M."/>
            <person name="Helene L."/>
            <person name="Hungria M."/>
        </authorList>
    </citation>
    <scope>NUCLEOTIDE SEQUENCE [LARGE SCALE GENOMIC DNA]</scope>
    <source>
        <strain evidence="4 5">WSM 1791</strain>
    </source>
</reference>
<dbReference type="GO" id="GO:0016491">
    <property type="term" value="F:oxidoreductase activity"/>
    <property type="evidence" value="ECO:0007669"/>
    <property type="project" value="UniProtKB-KW"/>
</dbReference>
<dbReference type="Gene3D" id="3.40.50.720">
    <property type="entry name" value="NAD(P)-binding Rossmann-like Domain"/>
    <property type="match status" value="1"/>
</dbReference>
<feature type="domain" description="GFO/IDH/MocA-like oxidoreductase" evidence="3">
    <location>
        <begin position="143"/>
        <end position="270"/>
    </location>
</feature>
<name>A0A7Y4GUI7_9BRAD</name>
<evidence type="ECO:0000259" key="3">
    <source>
        <dbReference type="Pfam" id="PF22725"/>
    </source>
</evidence>
<dbReference type="InterPro" id="IPR050463">
    <property type="entry name" value="Gfo/Idh/MocA_oxidrdct_glycsds"/>
</dbReference>
<comment type="caution">
    <text evidence="4">The sequence shown here is derived from an EMBL/GenBank/DDBJ whole genome shotgun (WGS) entry which is preliminary data.</text>
</comment>
<proteinExistence type="predicted"/>
<gene>
    <name evidence="4" type="ORF">HCN58_21615</name>
</gene>
<dbReference type="SUPFAM" id="SSF51735">
    <property type="entry name" value="NAD(P)-binding Rossmann-fold domains"/>
    <property type="match status" value="1"/>
</dbReference>
<sequence>MTQVSIESSRAPATTRPRVGFLGIGWIGHHRMRAIAEADVVEIAAIADTADAMIAQAAPLAPDAKALSTFEELLDQDIDGVVIATPTALHAEQSIRALARGKAVFCQKPLGRTAEEVRAVIDTARSANRLLAVDLSYRSTEAMRQIRRLVHNGELGHVYAVELTFHNAYGPDKPWFYDPALAGGGCAIDLGVHLVDLALWVLDFPKVARTSSRLFANGQLLSTQAKRAEDYALATIDLETGAAVHLTCSWRLPAGRDAVISAAFYGTRGGAAMRNINGSFYDFAAELYRGTASETLAAPPDAWFGRAAVEWARALAAGTGFDPSVERCAEVAAVLDQIYGR</sequence>
<dbReference type="Pfam" id="PF22725">
    <property type="entry name" value="GFO_IDH_MocA_C3"/>
    <property type="match status" value="1"/>
</dbReference>
<dbReference type="RefSeq" id="WP_171581406.1">
    <property type="nucleotide sequence ID" value="NZ_JAAVLX010000007.1"/>
</dbReference>
<dbReference type="SUPFAM" id="SSF55347">
    <property type="entry name" value="Glyceraldehyde-3-phosphate dehydrogenase-like, C-terminal domain"/>
    <property type="match status" value="1"/>
</dbReference>